<evidence type="ECO:0000313" key="2">
    <source>
        <dbReference type="Proteomes" id="UP000762676"/>
    </source>
</evidence>
<proteinExistence type="predicted"/>
<comment type="caution">
    <text evidence="1">The sequence shown here is derived from an EMBL/GenBank/DDBJ whole genome shotgun (WGS) entry which is preliminary data.</text>
</comment>
<dbReference type="AlphaFoldDB" id="A0AAV4IKZ3"/>
<organism evidence="1 2">
    <name type="scientific">Elysia marginata</name>
    <dbReference type="NCBI Taxonomy" id="1093978"/>
    <lineage>
        <taxon>Eukaryota</taxon>
        <taxon>Metazoa</taxon>
        <taxon>Spiralia</taxon>
        <taxon>Lophotrochozoa</taxon>
        <taxon>Mollusca</taxon>
        <taxon>Gastropoda</taxon>
        <taxon>Heterobranchia</taxon>
        <taxon>Euthyneura</taxon>
        <taxon>Panpulmonata</taxon>
        <taxon>Sacoglossa</taxon>
        <taxon>Placobranchoidea</taxon>
        <taxon>Plakobranchidae</taxon>
        <taxon>Elysia</taxon>
    </lineage>
</organism>
<gene>
    <name evidence="1" type="ORF">ElyMa_003078100</name>
</gene>
<dbReference type="Proteomes" id="UP000762676">
    <property type="component" value="Unassembled WGS sequence"/>
</dbReference>
<name>A0AAV4IKZ3_9GAST</name>
<reference evidence="1 2" key="1">
    <citation type="journal article" date="2021" name="Elife">
        <title>Chloroplast acquisition without the gene transfer in kleptoplastic sea slugs, Plakobranchus ocellatus.</title>
        <authorList>
            <person name="Maeda T."/>
            <person name="Takahashi S."/>
            <person name="Yoshida T."/>
            <person name="Shimamura S."/>
            <person name="Takaki Y."/>
            <person name="Nagai Y."/>
            <person name="Toyoda A."/>
            <person name="Suzuki Y."/>
            <person name="Arimoto A."/>
            <person name="Ishii H."/>
            <person name="Satoh N."/>
            <person name="Nishiyama T."/>
            <person name="Hasebe M."/>
            <person name="Maruyama T."/>
            <person name="Minagawa J."/>
            <person name="Obokata J."/>
            <person name="Shigenobu S."/>
        </authorList>
    </citation>
    <scope>NUCLEOTIDE SEQUENCE [LARGE SCALE GENOMIC DNA]</scope>
</reference>
<evidence type="ECO:0000313" key="1">
    <source>
        <dbReference type="EMBL" id="GFS11144.1"/>
    </source>
</evidence>
<dbReference type="EMBL" id="BMAT01006367">
    <property type="protein sequence ID" value="GFS11144.1"/>
    <property type="molecule type" value="Genomic_DNA"/>
</dbReference>
<protein>
    <submittedName>
        <fullName evidence="1">Uncharacterized protein</fullName>
    </submittedName>
</protein>
<keyword evidence="2" id="KW-1185">Reference proteome</keyword>
<accession>A0AAV4IKZ3</accession>
<sequence length="150" mass="17272">MFKSGKDPFANLERDFFYKAHPRPQTVPEGKRDRTLTAATDPFKWPKPLEMDRSSLSATAKLEMALTLEAEVKERDGVIRSLVKQLHRANEEKYSLLTELSGFRGPTREKLYKENKVLRERLARVTRENLLIRGLARREGRERSGKGAGM</sequence>